<dbReference type="PaxDb" id="2903-EOD37950"/>
<evidence type="ECO:0008006" key="3">
    <source>
        <dbReference type="Google" id="ProtNLM"/>
    </source>
</evidence>
<dbReference type="AlphaFoldDB" id="A0A0D3KQB5"/>
<proteinExistence type="predicted"/>
<evidence type="ECO:0000313" key="1">
    <source>
        <dbReference type="EnsemblProtists" id="EOD37950"/>
    </source>
</evidence>
<evidence type="ECO:0000313" key="2">
    <source>
        <dbReference type="Proteomes" id="UP000013827"/>
    </source>
</evidence>
<organism evidence="1 2">
    <name type="scientific">Emiliania huxleyi (strain CCMP1516)</name>
    <dbReference type="NCBI Taxonomy" id="280463"/>
    <lineage>
        <taxon>Eukaryota</taxon>
        <taxon>Haptista</taxon>
        <taxon>Haptophyta</taxon>
        <taxon>Prymnesiophyceae</taxon>
        <taxon>Isochrysidales</taxon>
        <taxon>Noelaerhabdaceae</taxon>
        <taxon>Emiliania</taxon>
    </lineage>
</organism>
<accession>A0A0D3KQB5</accession>
<dbReference type="Proteomes" id="UP000013827">
    <property type="component" value="Unassembled WGS sequence"/>
</dbReference>
<protein>
    <recommendedName>
        <fullName evidence="3">Fe2OG dioxygenase domain-containing protein</fullName>
    </recommendedName>
</protein>
<name>A0A0D3KQB5_EMIH1</name>
<reference evidence="2" key="1">
    <citation type="journal article" date="2013" name="Nature">
        <title>Pan genome of the phytoplankton Emiliania underpins its global distribution.</title>
        <authorList>
            <person name="Read B.A."/>
            <person name="Kegel J."/>
            <person name="Klute M.J."/>
            <person name="Kuo A."/>
            <person name="Lefebvre S.C."/>
            <person name="Maumus F."/>
            <person name="Mayer C."/>
            <person name="Miller J."/>
            <person name="Monier A."/>
            <person name="Salamov A."/>
            <person name="Young J."/>
            <person name="Aguilar M."/>
            <person name="Claverie J.M."/>
            <person name="Frickenhaus S."/>
            <person name="Gonzalez K."/>
            <person name="Herman E.K."/>
            <person name="Lin Y.C."/>
            <person name="Napier J."/>
            <person name="Ogata H."/>
            <person name="Sarno A.F."/>
            <person name="Shmutz J."/>
            <person name="Schroeder D."/>
            <person name="de Vargas C."/>
            <person name="Verret F."/>
            <person name="von Dassow P."/>
            <person name="Valentin K."/>
            <person name="Van de Peer Y."/>
            <person name="Wheeler G."/>
            <person name="Dacks J.B."/>
            <person name="Delwiche C.F."/>
            <person name="Dyhrman S.T."/>
            <person name="Glockner G."/>
            <person name="John U."/>
            <person name="Richards T."/>
            <person name="Worden A.Z."/>
            <person name="Zhang X."/>
            <person name="Grigoriev I.V."/>
            <person name="Allen A.E."/>
            <person name="Bidle K."/>
            <person name="Borodovsky M."/>
            <person name="Bowler C."/>
            <person name="Brownlee C."/>
            <person name="Cock J.M."/>
            <person name="Elias M."/>
            <person name="Gladyshev V.N."/>
            <person name="Groth M."/>
            <person name="Guda C."/>
            <person name="Hadaegh A."/>
            <person name="Iglesias-Rodriguez M.D."/>
            <person name="Jenkins J."/>
            <person name="Jones B.M."/>
            <person name="Lawson T."/>
            <person name="Leese F."/>
            <person name="Lindquist E."/>
            <person name="Lobanov A."/>
            <person name="Lomsadze A."/>
            <person name="Malik S.B."/>
            <person name="Marsh M.E."/>
            <person name="Mackinder L."/>
            <person name="Mock T."/>
            <person name="Mueller-Roeber B."/>
            <person name="Pagarete A."/>
            <person name="Parker M."/>
            <person name="Probert I."/>
            <person name="Quesneville H."/>
            <person name="Raines C."/>
            <person name="Rensing S.A."/>
            <person name="Riano-Pachon D.M."/>
            <person name="Richier S."/>
            <person name="Rokitta S."/>
            <person name="Shiraiwa Y."/>
            <person name="Soanes D.M."/>
            <person name="van der Giezen M."/>
            <person name="Wahlund T.M."/>
            <person name="Williams B."/>
            <person name="Wilson W."/>
            <person name="Wolfe G."/>
            <person name="Wurch L.L."/>
        </authorList>
    </citation>
    <scope>NUCLEOTIDE SEQUENCE</scope>
</reference>
<dbReference type="RefSeq" id="XP_005790379.1">
    <property type="nucleotide sequence ID" value="XM_005790322.1"/>
</dbReference>
<dbReference type="KEGG" id="ehx:EMIHUDRAFT_224952"/>
<dbReference type="GeneID" id="17283220"/>
<sequence length="196" mass="21248">MHGDGSARGLVLKFNSEGREILRGRTDANPAAAQWAACLGPVVDSFADPLANAWVLSVLECQSSPRRSRVGLLSPDAHAAHSTHVLYVRVPAAMAGGQLELRRVDLGGGDVAKGITSAEAMRRVEAPLEEAAVAPREGDVVVFRGDAFHRVRRHTSPAAAGTTTSRISVVLEQYRIPASRYNRTLRWERSSYVRRV</sequence>
<dbReference type="EnsemblProtists" id="EOD37950">
    <property type="protein sequence ID" value="EOD37950"/>
    <property type="gene ID" value="EMIHUDRAFT_224952"/>
</dbReference>
<keyword evidence="2" id="KW-1185">Reference proteome</keyword>
<reference evidence="1" key="2">
    <citation type="submission" date="2024-10" db="UniProtKB">
        <authorList>
            <consortium name="EnsemblProtists"/>
        </authorList>
    </citation>
    <scope>IDENTIFICATION</scope>
</reference>
<dbReference type="HOGENOM" id="CLU_100782_0_0_1"/>